<dbReference type="AlphaFoldDB" id="A0A3A9YUP6"/>
<evidence type="ECO:0000313" key="2">
    <source>
        <dbReference type="EMBL" id="RKN39264.1"/>
    </source>
</evidence>
<dbReference type="OrthoDB" id="4182570at2"/>
<protein>
    <submittedName>
        <fullName evidence="2">Uncharacterized protein</fullName>
    </submittedName>
</protein>
<dbReference type="Proteomes" id="UP000272474">
    <property type="component" value="Unassembled WGS sequence"/>
</dbReference>
<evidence type="ECO:0000256" key="1">
    <source>
        <dbReference type="SAM" id="MobiDB-lite"/>
    </source>
</evidence>
<accession>A0A3A9YUP6</accession>
<feature type="compositionally biased region" description="Acidic residues" evidence="1">
    <location>
        <begin position="1"/>
        <end position="13"/>
    </location>
</feature>
<organism evidence="2 3">
    <name type="scientific">Streptomyces hoynatensis</name>
    <dbReference type="NCBI Taxonomy" id="1141874"/>
    <lineage>
        <taxon>Bacteria</taxon>
        <taxon>Bacillati</taxon>
        <taxon>Actinomycetota</taxon>
        <taxon>Actinomycetes</taxon>
        <taxon>Kitasatosporales</taxon>
        <taxon>Streptomycetaceae</taxon>
        <taxon>Streptomyces</taxon>
    </lineage>
</organism>
<gene>
    <name evidence="2" type="ORF">D7294_22100</name>
</gene>
<dbReference type="EMBL" id="RBAL01000014">
    <property type="protein sequence ID" value="RKN39264.1"/>
    <property type="molecule type" value="Genomic_DNA"/>
</dbReference>
<reference evidence="2 3" key="1">
    <citation type="journal article" date="2014" name="Int. J. Syst. Evol. Microbiol.">
        <title>Streptomyces hoynatensis sp. nov., isolated from deep marine sediment.</title>
        <authorList>
            <person name="Veyisoglu A."/>
            <person name="Sahin N."/>
        </authorList>
    </citation>
    <scope>NUCLEOTIDE SEQUENCE [LARGE SCALE GENOMIC DNA]</scope>
    <source>
        <strain evidence="2 3">KCTC 29097</strain>
    </source>
</reference>
<comment type="caution">
    <text evidence="2">The sequence shown here is derived from an EMBL/GenBank/DDBJ whole genome shotgun (WGS) entry which is preliminary data.</text>
</comment>
<sequence length="683" mass="74648">MTTDEELYQDFPDDSSPAQGVAPFRPSLKDVSVGGNMNLAMRDVNIYTYVAGLALLSPHPVDPRLILPDHLFETPHITLDEPAADPAAQINPLGNAVLALLGPEGSGRRTTALRHLNDMIKDLTRIFELYPDWEEPDATRLPCEPQTGYLLNLTGVHEPLGERFHEQLAEYGIRARAVGARLIIVATERVWEGGLADSRATPAAVIRMRRPSALRIARRAIMSHAERAVRAAWLDDPESVFAGLLSGNESPQEGVRLADVVLQAKDKRDGEARDRFLGWEHKLTEWFGTDDARAPERRALQIAAAFLDGAPARTVLDAADLLLADAALNWPPRKGGPLAGADDTERCTAAGLDFREGRVSLSAIRPGIDQALLQHVWRKRPQLVPILMRWLSAISKPKGIAQESLPRLAEVLTTMAKTEGLDSVSWLTHEWLRGGSRHADLAVDLVDRLATDVRLGPAMRKELSLWAKAPTMPERQQAVIAVCRGRLGREYPHIALTRLRYVLDKAGEPGVREAAVAALRNLLGNPELSPHVLNALVQWTTASTPGAPSGTVFLDVFAEAAAGDAEPTAYGLLRAEGARGDAVRKLLRDGWRAVWRRQELRARAATVLGSWCDAVGTENGPTAEAVEEIVAVIFPDEADALGDDLNRVIGGTTPFRSRLRARFVDVVRERAARRSADHADRAA</sequence>
<dbReference type="RefSeq" id="WP_120682477.1">
    <property type="nucleotide sequence ID" value="NZ_RBAL01000014.1"/>
</dbReference>
<proteinExistence type="predicted"/>
<keyword evidence="3" id="KW-1185">Reference proteome</keyword>
<feature type="region of interest" description="Disordered" evidence="1">
    <location>
        <begin position="1"/>
        <end position="23"/>
    </location>
</feature>
<name>A0A3A9YUP6_9ACTN</name>
<evidence type="ECO:0000313" key="3">
    <source>
        <dbReference type="Proteomes" id="UP000272474"/>
    </source>
</evidence>